<evidence type="ECO:0000256" key="3">
    <source>
        <dbReference type="ARBA" id="ARBA00022771"/>
    </source>
</evidence>
<keyword evidence="6" id="KW-0238">DNA-binding</keyword>
<keyword evidence="7" id="KW-0804">Transcription</keyword>
<evidence type="ECO:0000256" key="8">
    <source>
        <dbReference type="ARBA" id="ARBA00023242"/>
    </source>
</evidence>
<dbReference type="Proteomes" id="UP000233837">
    <property type="component" value="Unassembled WGS sequence"/>
</dbReference>
<reference evidence="12 13" key="2">
    <citation type="journal article" date="2017" name="Nature">
        <title>The Apostasia genome and the evolution of orchids.</title>
        <authorList>
            <person name="Zhang G.Q."/>
            <person name="Liu K.W."/>
            <person name="Li Z."/>
            <person name="Lohaus R."/>
            <person name="Hsiao Y.Y."/>
            <person name="Niu S.C."/>
            <person name="Wang J.Y."/>
            <person name="Lin Y.C."/>
            <person name="Xu Q."/>
            <person name="Chen L.J."/>
            <person name="Yoshida K."/>
            <person name="Fujiwara S."/>
            <person name="Wang Z.W."/>
            <person name="Zhang Y.Q."/>
            <person name="Mitsuda N."/>
            <person name="Wang M."/>
            <person name="Liu G.H."/>
            <person name="Pecoraro L."/>
            <person name="Huang H.X."/>
            <person name="Xiao X.J."/>
            <person name="Lin M."/>
            <person name="Wu X.Y."/>
            <person name="Wu W.L."/>
            <person name="Chen Y.Y."/>
            <person name="Chang S.B."/>
            <person name="Sakamoto S."/>
            <person name="Ohme-Takagi M."/>
            <person name="Yagi M."/>
            <person name="Zeng S.J."/>
            <person name="Shen C.Y."/>
            <person name="Yeh C.M."/>
            <person name="Luo Y.B."/>
            <person name="Tsai W.C."/>
            <person name="Van de Peer Y."/>
            <person name="Liu Z.J."/>
        </authorList>
    </citation>
    <scope>NUCLEOTIDE SEQUENCE [LARGE SCALE GENOMIC DNA]</scope>
    <source>
        <tissue evidence="12">The whole plant</tissue>
    </source>
</reference>
<dbReference type="InterPro" id="IPR004333">
    <property type="entry name" value="SBP_dom"/>
</dbReference>
<keyword evidence="8" id="KW-0539">Nucleus</keyword>
<evidence type="ECO:0000256" key="10">
    <source>
        <dbReference type="SAM" id="MobiDB-lite"/>
    </source>
</evidence>
<dbReference type="AlphaFoldDB" id="A0A2I0VYN5"/>
<dbReference type="PANTHER" id="PTHR31251:SF191">
    <property type="entry name" value="SBP-TYPE DOMAIN-CONTAINING PROTEIN"/>
    <property type="match status" value="1"/>
</dbReference>
<reference evidence="12 13" key="1">
    <citation type="journal article" date="2016" name="Sci. Rep.">
        <title>The Dendrobium catenatum Lindl. genome sequence provides insights into polysaccharide synthase, floral development and adaptive evolution.</title>
        <authorList>
            <person name="Zhang G.Q."/>
            <person name="Xu Q."/>
            <person name="Bian C."/>
            <person name="Tsai W.C."/>
            <person name="Yeh C.M."/>
            <person name="Liu K.W."/>
            <person name="Yoshida K."/>
            <person name="Zhang L.S."/>
            <person name="Chang S.B."/>
            <person name="Chen F."/>
            <person name="Shi Y."/>
            <person name="Su Y.Y."/>
            <person name="Zhang Y.Q."/>
            <person name="Chen L.J."/>
            <person name="Yin Y."/>
            <person name="Lin M."/>
            <person name="Huang H."/>
            <person name="Deng H."/>
            <person name="Wang Z.W."/>
            <person name="Zhu S.L."/>
            <person name="Zhao X."/>
            <person name="Deng C."/>
            <person name="Niu S.C."/>
            <person name="Huang J."/>
            <person name="Wang M."/>
            <person name="Liu G.H."/>
            <person name="Yang H.J."/>
            <person name="Xiao X.J."/>
            <person name="Hsiao Y.Y."/>
            <person name="Wu W.L."/>
            <person name="Chen Y.Y."/>
            <person name="Mitsuda N."/>
            <person name="Ohme-Takagi M."/>
            <person name="Luo Y.B."/>
            <person name="Van de Peer Y."/>
            <person name="Liu Z.J."/>
        </authorList>
    </citation>
    <scope>NUCLEOTIDE SEQUENCE [LARGE SCALE GENOMIC DNA]</scope>
    <source>
        <tissue evidence="12">The whole plant</tissue>
    </source>
</reference>
<evidence type="ECO:0000313" key="12">
    <source>
        <dbReference type="EMBL" id="PKU68524.1"/>
    </source>
</evidence>
<feature type="domain" description="SBP-type" evidence="11">
    <location>
        <begin position="81"/>
        <end position="158"/>
    </location>
</feature>
<dbReference type="GO" id="GO:0005634">
    <property type="term" value="C:nucleus"/>
    <property type="evidence" value="ECO:0007669"/>
    <property type="project" value="UniProtKB-SubCell"/>
</dbReference>
<evidence type="ECO:0000256" key="9">
    <source>
        <dbReference type="PROSITE-ProRule" id="PRU00470"/>
    </source>
</evidence>
<dbReference type="InterPro" id="IPR044817">
    <property type="entry name" value="SBP-like"/>
</dbReference>
<evidence type="ECO:0000259" key="11">
    <source>
        <dbReference type="PROSITE" id="PS51141"/>
    </source>
</evidence>
<feature type="compositionally biased region" description="Basic residues" evidence="10">
    <location>
        <begin position="148"/>
        <end position="158"/>
    </location>
</feature>
<evidence type="ECO:0000256" key="1">
    <source>
        <dbReference type="ARBA" id="ARBA00004123"/>
    </source>
</evidence>
<dbReference type="EMBL" id="KZ503084">
    <property type="protein sequence ID" value="PKU68524.1"/>
    <property type="molecule type" value="Genomic_DNA"/>
</dbReference>
<dbReference type="GO" id="GO:0003677">
    <property type="term" value="F:DNA binding"/>
    <property type="evidence" value="ECO:0007669"/>
    <property type="project" value="UniProtKB-KW"/>
</dbReference>
<dbReference type="InterPro" id="IPR036893">
    <property type="entry name" value="SBP_sf"/>
</dbReference>
<dbReference type="SUPFAM" id="SSF103612">
    <property type="entry name" value="SBT domain"/>
    <property type="match status" value="1"/>
</dbReference>
<proteinExistence type="predicted"/>
<evidence type="ECO:0000256" key="2">
    <source>
        <dbReference type="ARBA" id="ARBA00022723"/>
    </source>
</evidence>
<protein>
    <submittedName>
        <fullName evidence="12">Squamosa promoter-binding-like protein 14</fullName>
    </submittedName>
</protein>
<dbReference type="PANTHER" id="PTHR31251">
    <property type="entry name" value="SQUAMOSA PROMOTER-BINDING-LIKE PROTEIN 4"/>
    <property type="match status" value="1"/>
</dbReference>
<feature type="region of interest" description="Disordered" evidence="10">
    <location>
        <begin position="1"/>
        <end position="27"/>
    </location>
</feature>
<gene>
    <name evidence="12" type="primary">SPL14</name>
    <name evidence="12" type="ORF">MA16_Dca016456</name>
</gene>
<sequence>MLFRQSSSRTEMEKGSSSRAGGSGDAFKGLQFGRKIYFEDGSGGESSSKPVAAPALPEMRQVVAGKKAKGAAQGFGQPLPPPRCQVEGCNLDLKGAKSYYCRHKVCGIHSKSPKVIVAGLEQRFCQQCSRFHLLKEFDQGKRSCRRRLAGHNERRRKPPPGLLPSRYEDNTRHRGFLMDFMHPRPPDATKNILWPTMRSSDRVVTNQLQGSFQSSGVAMSNPLPALFSAPELALGECIAGVSDSTCALSLLSTHPWDSATASGTSRNHGDPVITPSIEFQMAPANIPSSFMNSSWAFKGHAVGSSSSHEMGLRQIRTTGNCQFSGELELAPQGNRHCPDDVSPNEVYDHLHDLHWPL</sequence>
<keyword evidence="3 9" id="KW-0863">Zinc-finger</keyword>
<dbReference type="FunFam" id="4.10.1100.10:FF:000001">
    <property type="entry name" value="Squamosa promoter-binding-like protein 14"/>
    <property type="match status" value="1"/>
</dbReference>
<keyword evidence="2" id="KW-0479">Metal-binding</keyword>
<evidence type="ECO:0000313" key="13">
    <source>
        <dbReference type="Proteomes" id="UP000233837"/>
    </source>
</evidence>
<feature type="region of interest" description="Disordered" evidence="10">
    <location>
        <begin position="148"/>
        <end position="168"/>
    </location>
</feature>
<keyword evidence="13" id="KW-1185">Reference proteome</keyword>
<keyword evidence="5" id="KW-0805">Transcription regulation</keyword>
<keyword evidence="4" id="KW-0862">Zinc</keyword>
<organism evidence="12 13">
    <name type="scientific">Dendrobium catenatum</name>
    <dbReference type="NCBI Taxonomy" id="906689"/>
    <lineage>
        <taxon>Eukaryota</taxon>
        <taxon>Viridiplantae</taxon>
        <taxon>Streptophyta</taxon>
        <taxon>Embryophyta</taxon>
        <taxon>Tracheophyta</taxon>
        <taxon>Spermatophyta</taxon>
        <taxon>Magnoliopsida</taxon>
        <taxon>Liliopsida</taxon>
        <taxon>Asparagales</taxon>
        <taxon>Orchidaceae</taxon>
        <taxon>Epidendroideae</taxon>
        <taxon>Malaxideae</taxon>
        <taxon>Dendrobiinae</taxon>
        <taxon>Dendrobium</taxon>
    </lineage>
</organism>
<evidence type="ECO:0000256" key="7">
    <source>
        <dbReference type="ARBA" id="ARBA00023163"/>
    </source>
</evidence>
<dbReference type="SMR" id="A0A2I0VYN5"/>
<dbReference type="GO" id="GO:0008270">
    <property type="term" value="F:zinc ion binding"/>
    <property type="evidence" value="ECO:0007669"/>
    <property type="project" value="UniProtKB-KW"/>
</dbReference>
<accession>A0A2I0VYN5</accession>
<dbReference type="PROSITE" id="PS51141">
    <property type="entry name" value="ZF_SBP"/>
    <property type="match status" value="1"/>
</dbReference>
<evidence type="ECO:0000256" key="6">
    <source>
        <dbReference type="ARBA" id="ARBA00023125"/>
    </source>
</evidence>
<comment type="subcellular location">
    <subcellularLocation>
        <location evidence="1">Nucleus</location>
    </subcellularLocation>
</comment>
<evidence type="ECO:0000256" key="5">
    <source>
        <dbReference type="ARBA" id="ARBA00023015"/>
    </source>
</evidence>
<name>A0A2I0VYN5_9ASPA</name>
<dbReference type="Pfam" id="PF03110">
    <property type="entry name" value="SBP"/>
    <property type="match status" value="1"/>
</dbReference>
<dbReference type="STRING" id="906689.A0A2I0VYN5"/>
<dbReference type="Gene3D" id="4.10.1100.10">
    <property type="entry name" value="Transcription factor, SBP-box domain"/>
    <property type="match status" value="1"/>
</dbReference>
<evidence type="ECO:0000256" key="4">
    <source>
        <dbReference type="ARBA" id="ARBA00022833"/>
    </source>
</evidence>